<name>E1F4I7_GIAIA</name>
<keyword evidence="1" id="KW-0472">Membrane</keyword>
<dbReference type="EMBL" id="ACVC01000171">
    <property type="protein sequence ID" value="EFO62653.1"/>
    <property type="molecule type" value="Genomic_DNA"/>
</dbReference>
<dbReference type="SUPFAM" id="SSF48403">
    <property type="entry name" value="Ankyrin repeat"/>
    <property type="match status" value="1"/>
</dbReference>
<proteinExistence type="predicted"/>
<evidence type="ECO:0000256" key="1">
    <source>
        <dbReference type="SAM" id="Phobius"/>
    </source>
</evidence>
<dbReference type="SMART" id="SM00248">
    <property type="entry name" value="ANK"/>
    <property type="match status" value="3"/>
</dbReference>
<dbReference type="InterPro" id="IPR002110">
    <property type="entry name" value="Ankyrin_rpt"/>
</dbReference>
<organism evidence="2 3">
    <name type="scientific">Giardia intestinalis (strain P15)</name>
    <name type="common">Giardia lamblia</name>
    <dbReference type="NCBI Taxonomy" id="658858"/>
    <lineage>
        <taxon>Eukaryota</taxon>
        <taxon>Metamonada</taxon>
        <taxon>Diplomonadida</taxon>
        <taxon>Hexamitidae</taxon>
        <taxon>Giardiinae</taxon>
        <taxon>Giardia</taxon>
    </lineage>
</organism>
<comment type="caution">
    <text evidence="2">The sequence shown here is derived from an EMBL/GenBank/DDBJ whole genome shotgun (WGS) entry which is preliminary data.</text>
</comment>
<keyword evidence="1" id="KW-0812">Transmembrane</keyword>
<evidence type="ECO:0000313" key="3">
    <source>
        <dbReference type="Proteomes" id="UP000008974"/>
    </source>
</evidence>
<dbReference type="VEuPathDB" id="GiardiaDB:GLP15_4771"/>
<protein>
    <submittedName>
        <fullName evidence="2">Uncharacterized protein</fullName>
    </submittedName>
</protein>
<reference evidence="2 3" key="1">
    <citation type="journal article" date="2010" name="BMC Genomics">
        <title>Genome analysis and comparative genomics of a Giardia intestinalis assemblage E isolate.</title>
        <authorList>
            <person name="Jerlstrom-Hultqvist J."/>
            <person name="Franzen O."/>
            <person name="Ankarklev J."/>
            <person name="Xu F."/>
            <person name="Nohynkova E."/>
            <person name="Andersson J.O."/>
            <person name="Svard S.G."/>
            <person name="Andersson B."/>
        </authorList>
    </citation>
    <scope>NUCLEOTIDE SEQUENCE [LARGE SCALE GENOMIC DNA]</scope>
    <source>
        <strain evidence="2 3">P15</strain>
    </source>
</reference>
<dbReference type="InterPro" id="IPR036770">
    <property type="entry name" value="Ankyrin_rpt-contain_sf"/>
</dbReference>
<dbReference type="Gene3D" id="1.25.40.20">
    <property type="entry name" value="Ankyrin repeat-containing domain"/>
    <property type="match status" value="1"/>
</dbReference>
<dbReference type="AlphaFoldDB" id="E1F4I7"/>
<sequence length="780" mass="86666">MPFELIRRMGIRTQKDLCIVAPSTLEELEDNVDSALARAVLDCRKFEDTRPDNPTGAVQRLNENGFASIQNASIDDIGSFTLRGFNIAHLIVLGEITTYSLLDLRKSCPDSLRLLLETRSSNSLQLLPIELAALTNRQSAEPIVISANFYIDEFATSLFSQTLQAHCVLSIMNVVDVTRLLQLAIIRGNTSIIKYILSIYSQFGGAVSFRDLIITNDMHTLSVVNCRSLSYLMSSKLTTNEDTETPLCYIYDTCGMLPIHAAALNGRLSCILQLLQYDKGMINVLTKDTNINLLSCAISSNSINCVSAVVHLIKEIGGDIALRKQLQHRFGNLQTNALALAILYSNRDVVSLLIKHSIADDLLVTMLPLKVDNEPHMQLPLLNAFARGCSVIELLFYTEQYHNIYNFIISKSIAEKRMLFQAAEKFCKANICGSMQMVYAAPDRRPSRGLMQQGCCMNSDVSCVCPNSLACKMLTNTCSTYGIVLDCLSRYTGIVLYVVSLLGLGISTLVGFFLSQPTRLSTQMRTSEQVQNYIFLLPSFLRTLFEHRLYNLTLRIGSLVSVISSALFSVITYTLRLDRSAPISLVKTDFIHDSKLSDDMCDGRRMISERADVGTSTSICVPSTLASCPATLNTEHVYQICDVLLSRSFTPANCSCTVGSVTLGLSNDKEDKQHPAEALIFIESDGISPGVNHPCSTCLRPEQGTYCYFCSACVCHRIFHSHVLNFCISRRNVCTYAISLGLFYSAWVLFLFQSPFHMSRIITSLLVLPFSYLVLLDVRE</sequence>
<gene>
    <name evidence="2" type="ORF">GLP15_4771</name>
</gene>
<dbReference type="OMA" id="ITNDMHT"/>
<feature type="transmembrane region" description="Helical" evidence="1">
    <location>
        <begin position="733"/>
        <end position="752"/>
    </location>
</feature>
<feature type="transmembrane region" description="Helical" evidence="1">
    <location>
        <begin position="494"/>
        <end position="513"/>
    </location>
</feature>
<evidence type="ECO:0000313" key="2">
    <source>
        <dbReference type="EMBL" id="EFO62653.1"/>
    </source>
</evidence>
<accession>E1F4I7</accession>
<keyword evidence="1" id="KW-1133">Transmembrane helix</keyword>
<feature type="transmembrane region" description="Helical" evidence="1">
    <location>
        <begin position="758"/>
        <end position="776"/>
    </location>
</feature>
<dbReference type="OrthoDB" id="7729168at2759"/>
<dbReference type="Proteomes" id="UP000008974">
    <property type="component" value="Unassembled WGS sequence"/>
</dbReference>